<dbReference type="Proteomes" id="UP000445696">
    <property type="component" value="Unassembled WGS sequence"/>
</dbReference>
<name>A0A845MDU8_9PROT</name>
<sequence length="129" mass="14237">MKLLFSLFIFVTLCGCSSVYLERNSNTTFDTLFFGTVISKTNTSLDVNELATTRLANRAFAGGQWDSLGRRDSKFEEPSGFFYSVKTAEGEMQKVLSPSVVEIGSCVEVISIDESEVEILRVSPPEKCA</sequence>
<evidence type="ECO:0008006" key="3">
    <source>
        <dbReference type="Google" id="ProtNLM"/>
    </source>
</evidence>
<dbReference type="RefSeq" id="WP_161338686.1">
    <property type="nucleotide sequence ID" value="NZ_JBHSDG010000005.1"/>
</dbReference>
<proteinExistence type="predicted"/>
<evidence type="ECO:0000313" key="2">
    <source>
        <dbReference type="Proteomes" id="UP000445696"/>
    </source>
</evidence>
<comment type="caution">
    <text evidence="1">The sequence shown here is derived from an EMBL/GenBank/DDBJ whole genome shotgun (WGS) entry which is preliminary data.</text>
</comment>
<accession>A0A845MDU8</accession>
<protein>
    <recommendedName>
        <fullName evidence="3">Lipoprotein</fullName>
    </recommendedName>
</protein>
<organism evidence="1 2">
    <name type="scientific">Sneathiella chungangensis</name>
    <dbReference type="NCBI Taxonomy" id="1418234"/>
    <lineage>
        <taxon>Bacteria</taxon>
        <taxon>Pseudomonadati</taxon>
        <taxon>Pseudomonadota</taxon>
        <taxon>Alphaproteobacteria</taxon>
        <taxon>Sneathiellales</taxon>
        <taxon>Sneathiellaceae</taxon>
        <taxon>Sneathiella</taxon>
    </lineage>
</organism>
<dbReference type="PROSITE" id="PS51257">
    <property type="entry name" value="PROKAR_LIPOPROTEIN"/>
    <property type="match status" value="1"/>
</dbReference>
<reference evidence="1 2" key="1">
    <citation type="journal article" date="2014" name="Int. J. Syst. Evol. Microbiol.">
        <title>Sneathiella chungangensis sp. nov., isolated from a marine sand, and emended description of the genus Sneathiella.</title>
        <authorList>
            <person name="Siamphan C."/>
            <person name="Kim H."/>
            <person name="Lee J.S."/>
            <person name="Kim W."/>
        </authorList>
    </citation>
    <scope>NUCLEOTIDE SEQUENCE [LARGE SCALE GENOMIC DNA]</scope>
    <source>
        <strain evidence="1 2">KCTC 32476</strain>
    </source>
</reference>
<dbReference type="AlphaFoldDB" id="A0A845MDU8"/>
<gene>
    <name evidence="1" type="ORF">GQF03_07820</name>
</gene>
<evidence type="ECO:0000313" key="1">
    <source>
        <dbReference type="EMBL" id="MZR22233.1"/>
    </source>
</evidence>
<keyword evidence="2" id="KW-1185">Reference proteome</keyword>
<dbReference type="EMBL" id="WTVA01000003">
    <property type="protein sequence ID" value="MZR22233.1"/>
    <property type="molecule type" value="Genomic_DNA"/>
</dbReference>